<name>A0ABT9BJ02_9BACT</name>
<evidence type="ECO:0000313" key="2">
    <source>
        <dbReference type="Proteomes" id="UP001176429"/>
    </source>
</evidence>
<protein>
    <recommendedName>
        <fullName evidence="3">VCBS repeat-containing protein</fullName>
    </recommendedName>
</protein>
<sequence length="141" mass="15912">MVTGTVVFAANLDYEGDGTIDVTIASQSLETQVHLYMHDAAWKDFGKQLIIFPRNVDEVLVFDAGFYGMYHNSIRFEAYCYDWQGHTALRVITDNNAANPHRVKLEFSITAEAGSLNQLGHMLVNWQPDISPEITWQAQTS</sequence>
<comment type="caution">
    <text evidence="1">The sequence shown here is derived from an EMBL/GenBank/DDBJ whole genome shotgun (WGS) entry which is preliminary data.</text>
</comment>
<keyword evidence="2" id="KW-1185">Reference proteome</keyword>
<dbReference type="Proteomes" id="UP001176429">
    <property type="component" value="Unassembled WGS sequence"/>
</dbReference>
<proteinExistence type="predicted"/>
<reference evidence="1" key="1">
    <citation type="submission" date="2023-07" db="EMBL/GenBank/DDBJ databases">
        <authorList>
            <person name="Kim M.K."/>
        </authorList>
    </citation>
    <scope>NUCLEOTIDE SEQUENCE</scope>
    <source>
        <strain evidence="1">ASUV-10-1</strain>
    </source>
</reference>
<gene>
    <name evidence="1" type="ORF">Q5H93_17910</name>
</gene>
<evidence type="ECO:0000313" key="1">
    <source>
        <dbReference type="EMBL" id="MDO7876626.1"/>
    </source>
</evidence>
<accession>A0ABT9BJ02</accession>
<organism evidence="1 2">
    <name type="scientific">Hymenobacter aranciens</name>
    <dbReference type="NCBI Taxonomy" id="3063996"/>
    <lineage>
        <taxon>Bacteria</taxon>
        <taxon>Pseudomonadati</taxon>
        <taxon>Bacteroidota</taxon>
        <taxon>Cytophagia</taxon>
        <taxon>Cytophagales</taxon>
        <taxon>Hymenobacteraceae</taxon>
        <taxon>Hymenobacter</taxon>
    </lineage>
</organism>
<dbReference type="EMBL" id="JAUQSY010000012">
    <property type="protein sequence ID" value="MDO7876626.1"/>
    <property type="molecule type" value="Genomic_DNA"/>
</dbReference>
<dbReference type="RefSeq" id="WP_305007998.1">
    <property type="nucleotide sequence ID" value="NZ_JAUQSY010000012.1"/>
</dbReference>
<evidence type="ECO:0008006" key="3">
    <source>
        <dbReference type="Google" id="ProtNLM"/>
    </source>
</evidence>